<evidence type="ECO:0000313" key="9">
    <source>
        <dbReference type="EMBL" id="OLQ08091.1"/>
    </source>
</evidence>
<dbReference type="InterPro" id="IPR029071">
    <property type="entry name" value="Ubiquitin-like_domsf"/>
</dbReference>
<gene>
    <name evidence="9" type="ORF">AK812_SmicGene8449</name>
</gene>
<dbReference type="Gene3D" id="3.40.30.10">
    <property type="entry name" value="Glutaredoxin"/>
    <property type="match status" value="1"/>
</dbReference>
<organism evidence="9 10">
    <name type="scientific">Symbiodinium microadriaticum</name>
    <name type="common">Dinoflagellate</name>
    <name type="synonym">Zooxanthella microadriatica</name>
    <dbReference type="NCBI Taxonomy" id="2951"/>
    <lineage>
        <taxon>Eukaryota</taxon>
        <taxon>Sar</taxon>
        <taxon>Alveolata</taxon>
        <taxon>Dinophyceae</taxon>
        <taxon>Suessiales</taxon>
        <taxon>Symbiodiniaceae</taxon>
        <taxon>Symbiodinium</taxon>
    </lineage>
</organism>
<dbReference type="InterPro" id="IPR036249">
    <property type="entry name" value="Thioredoxin-like_sf"/>
</dbReference>
<dbReference type="InterPro" id="IPR052259">
    <property type="entry name" value="Nucleoredoxin-like"/>
</dbReference>
<dbReference type="SUPFAM" id="SSF54236">
    <property type="entry name" value="Ubiquitin-like"/>
    <property type="match status" value="1"/>
</dbReference>
<dbReference type="GO" id="GO:0047134">
    <property type="term" value="F:protein-disulfide reductase [NAD(P)H] activity"/>
    <property type="evidence" value="ECO:0007669"/>
    <property type="project" value="UniProtKB-EC"/>
</dbReference>
<keyword evidence="10" id="KW-1185">Reference proteome</keyword>
<sequence length="449" mass="49695">MEALLGTTLLHGTAQVATSSLQGGVVALYFSAGWCPPCKGFTPQFRKVYERAKSKNRALDVVFVSSDRDETSFREYFAKMPWHALPFADRQRQQQLSASFGIRGIPAVVLLNSSGQLLDASARGKVMEPGFVLSLPRSIDLASAALPEPSGAMQLQLRYKGCEYDIECEPSEGWEMLRMQIYSMIDVPSEQLKLFGLGLDKGRHEHKGSAKVRFATGEAEVECDGHLDINRYTVWELGKRGIAAQKNSGLQLAKAELNPNLGLRQRLVLQARRLQSLVPVGPGRGADCGQWVTRFRVELADSEGVRWAKYSDLRVEKLGTSGKWHLFPFSEVALGNFSAGDPFESETPEVPMDAMMQEQHLVPGSLLERRREEMSGDDDVLRPSASFSHRSCLSRVEASEQVGSLATVQGYEMKSLQRQALDEIPVLGIDAAANPSESYEISFMRMCRA</sequence>
<dbReference type="InterPro" id="IPR013766">
    <property type="entry name" value="Thioredoxin_domain"/>
</dbReference>
<dbReference type="Proteomes" id="UP000186817">
    <property type="component" value="Unassembled WGS sequence"/>
</dbReference>
<dbReference type="PANTHER" id="PTHR13871">
    <property type="entry name" value="THIOREDOXIN"/>
    <property type="match status" value="1"/>
</dbReference>
<dbReference type="AlphaFoldDB" id="A0A1Q9EL69"/>
<dbReference type="EC" id="1.8.1.8" evidence="1"/>
<dbReference type="EMBL" id="LSRX01000124">
    <property type="protein sequence ID" value="OLQ08091.1"/>
    <property type="molecule type" value="Genomic_DNA"/>
</dbReference>
<comment type="similarity">
    <text evidence="5">Belongs to the nucleoredoxin family.</text>
</comment>
<evidence type="ECO:0000256" key="3">
    <source>
        <dbReference type="ARBA" id="ARBA00023002"/>
    </source>
</evidence>
<reference evidence="9 10" key="1">
    <citation type="submission" date="2016-02" db="EMBL/GenBank/DDBJ databases">
        <title>Genome analysis of coral dinoflagellate symbionts highlights evolutionary adaptations to a symbiotic lifestyle.</title>
        <authorList>
            <person name="Aranda M."/>
            <person name="Li Y."/>
            <person name="Liew Y.J."/>
            <person name="Baumgarten S."/>
            <person name="Simakov O."/>
            <person name="Wilson M."/>
            <person name="Piel J."/>
            <person name="Ashoor H."/>
            <person name="Bougouffa S."/>
            <person name="Bajic V.B."/>
            <person name="Ryu T."/>
            <person name="Ravasi T."/>
            <person name="Bayer T."/>
            <person name="Micklem G."/>
            <person name="Kim H."/>
            <person name="Bhak J."/>
            <person name="Lajeunesse T.C."/>
            <person name="Voolstra C.R."/>
        </authorList>
    </citation>
    <scope>NUCLEOTIDE SEQUENCE [LARGE SCALE GENOMIC DNA]</scope>
    <source>
        <strain evidence="9 10">CCMP2467</strain>
    </source>
</reference>
<evidence type="ECO:0000256" key="7">
    <source>
        <dbReference type="ARBA" id="ARBA00047804"/>
    </source>
</evidence>
<feature type="domain" description="Thioredoxin" evidence="8">
    <location>
        <begin position="1"/>
        <end position="151"/>
    </location>
</feature>
<evidence type="ECO:0000256" key="1">
    <source>
        <dbReference type="ARBA" id="ARBA00012612"/>
    </source>
</evidence>
<proteinExistence type="inferred from homology"/>
<comment type="catalytic activity">
    <reaction evidence="7">
        <text>[protein]-dithiol + NADP(+) = [protein]-disulfide + NADPH + H(+)</text>
        <dbReference type="Rhea" id="RHEA:18753"/>
        <dbReference type="Rhea" id="RHEA-COMP:10593"/>
        <dbReference type="Rhea" id="RHEA-COMP:10594"/>
        <dbReference type="ChEBI" id="CHEBI:15378"/>
        <dbReference type="ChEBI" id="CHEBI:29950"/>
        <dbReference type="ChEBI" id="CHEBI:50058"/>
        <dbReference type="ChEBI" id="CHEBI:57783"/>
        <dbReference type="ChEBI" id="CHEBI:58349"/>
        <dbReference type="EC" id="1.8.1.8"/>
    </reaction>
</comment>
<evidence type="ECO:0000256" key="2">
    <source>
        <dbReference type="ARBA" id="ARBA00022737"/>
    </source>
</evidence>
<dbReference type="PANTHER" id="PTHR13871:SF96">
    <property type="entry name" value="THIOREDOXIN DOMAIN-CONTAINING PROTEIN"/>
    <property type="match status" value="1"/>
</dbReference>
<dbReference type="Pfam" id="PF13905">
    <property type="entry name" value="Thioredoxin_8"/>
    <property type="match status" value="1"/>
</dbReference>
<keyword evidence="4" id="KW-0520">NAD</keyword>
<evidence type="ECO:0000259" key="8">
    <source>
        <dbReference type="PROSITE" id="PS51352"/>
    </source>
</evidence>
<dbReference type="InterPro" id="IPR012336">
    <property type="entry name" value="Thioredoxin-like_fold"/>
</dbReference>
<dbReference type="OrthoDB" id="409136at2759"/>
<dbReference type="SUPFAM" id="SSF52833">
    <property type="entry name" value="Thioredoxin-like"/>
    <property type="match status" value="1"/>
</dbReference>
<keyword evidence="3" id="KW-0560">Oxidoreductase</keyword>
<evidence type="ECO:0000256" key="6">
    <source>
        <dbReference type="ARBA" id="ARBA00047388"/>
    </source>
</evidence>
<evidence type="ECO:0000313" key="10">
    <source>
        <dbReference type="Proteomes" id="UP000186817"/>
    </source>
</evidence>
<accession>A0A1Q9EL69</accession>
<evidence type="ECO:0000256" key="4">
    <source>
        <dbReference type="ARBA" id="ARBA00023027"/>
    </source>
</evidence>
<comment type="catalytic activity">
    <reaction evidence="6">
        <text>[protein]-dithiol + NAD(+) = [protein]-disulfide + NADH + H(+)</text>
        <dbReference type="Rhea" id="RHEA:18749"/>
        <dbReference type="Rhea" id="RHEA-COMP:10593"/>
        <dbReference type="Rhea" id="RHEA-COMP:10594"/>
        <dbReference type="ChEBI" id="CHEBI:15378"/>
        <dbReference type="ChEBI" id="CHEBI:29950"/>
        <dbReference type="ChEBI" id="CHEBI:50058"/>
        <dbReference type="ChEBI" id="CHEBI:57540"/>
        <dbReference type="ChEBI" id="CHEBI:57945"/>
        <dbReference type="EC" id="1.8.1.8"/>
    </reaction>
</comment>
<name>A0A1Q9EL69_SYMMI</name>
<keyword evidence="2" id="KW-0677">Repeat</keyword>
<dbReference type="PROSITE" id="PS51352">
    <property type="entry name" value="THIOREDOXIN_2"/>
    <property type="match status" value="1"/>
</dbReference>
<protein>
    <recommendedName>
        <fullName evidence="1">protein-disulfide reductase</fullName>
        <ecNumber evidence="1">1.8.1.8</ecNumber>
    </recommendedName>
</protein>
<evidence type="ECO:0000256" key="5">
    <source>
        <dbReference type="ARBA" id="ARBA00025782"/>
    </source>
</evidence>
<comment type="caution">
    <text evidence="9">The sequence shown here is derived from an EMBL/GenBank/DDBJ whole genome shotgun (WGS) entry which is preliminary data.</text>
</comment>